<dbReference type="AlphaFoldDB" id="A0A7G9T804"/>
<dbReference type="SUPFAM" id="SSF82771">
    <property type="entry name" value="GIY-YIG endonuclease"/>
    <property type="match status" value="1"/>
</dbReference>
<dbReference type="Gene3D" id="3.40.1440.10">
    <property type="entry name" value="GIY-YIG endonuclease"/>
    <property type="match status" value="1"/>
</dbReference>
<feature type="domain" description="GIY-YIG" evidence="1">
    <location>
        <begin position="201"/>
        <end position="289"/>
    </location>
</feature>
<evidence type="ECO:0000313" key="2">
    <source>
        <dbReference type="EMBL" id="QNN76229.1"/>
    </source>
</evidence>
<reference evidence="2 3" key="1">
    <citation type="submission" date="2020-08" db="EMBL/GenBank/DDBJ databases">
        <title>Streptomycin Non-resistant strain, P. mexicana.</title>
        <authorList>
            <person name="Ganesh-Kumar S."/>
            <person name="Zhe T."/>
            <person name="Yu Z."/>
            <person name="Min Y."/>
        </authorList>
    </citation>
    <scope>NUCLEOTIDE SEQUENCE [LARGE SCALE GENOMIC DNA]</scope>
    <source>
        <strain evidence="2 3">GTZY2</strain>
    </source>
</reference>
<evidence type="ECO:0000313" key="3">
    <source>
        <dbReference type="Proteomes" id="UP000515838"/>
    </source>
</evidence>
<evidence type="ECO:0000259" key="1">
    <source>
        <dbReference type="PROSITE" id="PS50164"/>
    </source>
</evidence>
<sequence length="292" mass="33484">MYVPIELNDVLSKAGIDPGEVLVMRHRPTERELRKVLPWLAAERHSIFNAYQQSHGPIVEKALSRARYLASFIGHEAGKAVFVGLYRVAGARTLTTRDFWNIPENTELRELGSRGPKDRDHSLWFELHPTEVMAQWKGRLVVQWPGIERSWWRWADRNRIPLHAVHEESLLVPVMPDWQSLVLDWGQLPLLPVSWRVMLSQWRGVYLIFDRSTGKRYVGSAAGGDNLLGRWQSYADSGHGGNRLLRGLDPNHFSFSILQRLSPDSELADVVGVENSWKERLHTRAPHGLNDN</sequence>
<protein>
    <submittedName>
        <fullName evidence="2">GIY-YIG nuclease family protein</fullName>
    </submittedName>
</protein>
<dbReference type="CDD" id="cd10446">
    <property type="entry name" value="GIY-YIG_unchar_1"/>
    <property type="match status" value="1"/>
</dbReference>
<dbReference type="InterPro" id="IPR000305">
    <property type="entry name" value="GIY-YIG_endonuc"/>
</dbReference>
<dbReference type="PROSITE" id="PS50164">
    <property type="entry name" value="GIY_YIG"/>
    <property type="match status" value="1"/>
</dbReference>
<proteinExistence type="predicted"/>
<dbReference type="Proteomes" id="UP000515838">
    <property type="component" value="Chromosome"/>
</dbReference>
<organism evidence="2 3">
    <name type="scientific">Pseudoxanthomonas mexicana</name>
    <dbReference type="NCBI Taxonomy" id="128785"/>
    <lineage>
        <taxon>Bacteria</taxon>
        <taxon>Pseudomonadati</taxon>
        <taxon>Pseudomonadota</taxon>
        <taxon>Gammaproteobacteria</taxon>
        <taxon>Lysobacterales</taxon>
        <taxon>Lysobacteraceae</taxon>
        <taxon>Pseudoxanthomonas</taxon>
    </lineage>
</organism>
<accession>A0A7G9T804</accession>
<dbReference type="GeneID" id="81471221"/>
<dbReference type="EMBL" id="CP060731">
    <property type="protein sequence ID" value="QNN76229.1"/>
    <property type="molecule type" value="Genomic_DNA"/>
</dbReference>
<dbReference type="InterPro" id="IPR035901">
    <property type="entry name" value="GIY-YIG_endonuc_sf"/>
</dbReference>
<gene>
    <name evidence="2" type="ORF">IAE60_09595</name>
</gene>
<dbReference type="RefSeq" id="WP_187572082.1">
    <property type="nucleotide sequence ID" value="NZ_CP060731.1"/>
</dbReference>
<name>A0A7G9T804_PSEMX</name>